<evidence type="ECO:0000256" key="2">
    <source>
        <dbReference type="ARBA" id="ARBA00011900"/>
    </source>
</evidence>
<dbReference type="GO" id="GO:0008170">
    <property type="term" value="F:N-methyltransferase activity"/>
    <property type="evidence" value="ECO:0007669"/>
    <property type="project" value="InterPro"/>
</dbReference>
<dbReference type="GO" id="GO:0032259">
    <property type="term" value="P:methylation"/>
    <property type="evidence" value="ECO:0007669"/>
    <property type="project" value="UniProtKB-KW"/>
</dbReference>
<name>A0A081R8C7_SPHCR</name>
<evidence type="ECO:0000313" key="8">
    <source>
        <dbReference type="EMBL" id="KEQ51450.1"/>
    </source>
</evidence>
<dbReference type="Pfam" id="PF01555">
    <property type="entry name" value="N6_N4_Mtase"/>
    <property type="match status" value="1"/>
</dbReference>
<protein>
    <recommendedName>
        <fullName evidence="2">site-specific DNA-methyltransferase (adenine-specific)</fullName>
        <ecNumber evidence="2">2.1.1.72</ecNumber>
    </recommendedName>
</protein>
<evidence type="ECO:0000259" key="7">
    <source>
        <dbReference type="Pfam" id="PF01555"/>
    </source>
</evidence>
<dbReference type="InterPro" id="IPR002295">
    <property type="entry name" value="N4/N6-MTase_EcoPI_Mod-like"/>
</dbReference>
<comment type="similarity">
    <text evidence="1">Belongs to the N(4)/N(6)-methyltransferase family.</text>
</comment>
<dbReference type="AlphaFoldDB" id="A0A081R8C7"/>
<keyword evidence="5" id="KW-0949">S-adenosyl-L-methionine</keyword>
<evidence type="ECO:0000313" key="9">
    <source>
        <dbReference type="Proteomes" id="UP000028411"/>
    </source>
</evidence>
<dbReference type="Proteomes" id="UP000028411">
    <property type="component" value="Unassembled WGS sequence"/>
</dbReference>
<gene>
    <name evidence="8" type="ORF">BV95_04298</name>
</gene>
<dbReference type="GO" id="GO:0009007">
    <property type="term" value="F:site-specific DNA-methyltransferase (adenine-specific) activity"/>
    <property type="evidence" value="ECO:0007669"/>
    <property type="project" value="UniProtKB-EC"/>
</dbReference>
<evidence type="ECO:0000256" key="6">
    <source>
        <dbReference type="ARBA" id="ARBA00047942"/>
    </source>
</evidence>
<dbReference type="InterPro" id="IPR002052">
    <property type="entry name" value="DNA_methylase_N6_adenine_CS"/>
</dbReference>
<evidence type="ECO:0000256" key="4">
    <source>
        <dbReference type="ARBA" id="ARBA00022679"/>
    </source>
</evidence>
<evidence type="ECO:0000256" key="5">
    <source>
        <dbReference type="ARBA" id="ARBA00022691"/>
    </source>
</evidence>
<proteinExistence type="inferred from homology"/>
<feature type="domain" description="DNA methylase N-4/N-6" evidence="7">
    <location>
        <begin position="94"/>
        <end position="448"/>
    </location>
</feature>
<dbReference type="EC" id="2.1.1.72" evidence="2"/>
<dbReference type="PRINTS" id="PR00506">
    <property type="entry name" value="D21N6MTFRASE"/>
</dbReference>
<dbReference type="SUPFAM" id="SSF53335">
    <property type="entry name" value="S-adenosyl-L-methionine-dependent methyltransferases"/>
    <property type="match status" value="1"/>
</dbReference>
<dbReference type="EMBL" id="JFHR01000085">
    <property type="protein sequence ID" value="KEQ51450.1"/>
    <property type="molecule type" value="Genomic_DNA"/>
</dbReference>
<dbReference type="GO" id="GO:0003677">
    <property type="term" value="F:DNA binding"/>
    <property type="evidence" value="ECO:0007669"/>
    <property type="project" value="InterPro"/>
</dbReference>
<sequence length="609" mass="68950">MRMTDTGLSKYGELSREQLIALLEKRDRTKKLGLVWERHEIEVDATLASEFVAADLVTPLSDPQNRSSGWPNLVIEGDNFDALRWLRMTMRGRVKCIYIDPPYNTGAKDWVYNDHYIKKEDRWRHSTWLEFLYRRLDLARDLLTSDGVLLVSINDENRARLELLLDEVMPGMRKGSLVWRTRVGGNEGGEAFLSDNHEHILVYGASDFRFGGTEKSLEMYKYTDANGEKYRISDMTVAVAYNDKRAGQAYYPLRDPTSDIYYPANPDRVWSYASRERSGASARIKTKFIEDWVADGRVAFPENPKTVRYETREALIAAVRAGEAPPFIREDLPEFDAWVGRTIGFGSPGFKRYIKDLKSATQPLSSWITPRSEKDTIGDDENAILAGTTDEGAKTIKAIFGEKAFNYAKPPSLIKGLLAQCTGPGDVILDFFAGSATTAQAVMELNAEDQGSRRFVMVSSTERTEQVPTRNIAEQVTAERIRRLNAADDKTLKPLYAPFAYLRLATMRYEDIDYDFSDAQAWTALEVLHELPTTPWRGDAWQMHEEGDEILVMVRSPSPALFEAIAAHTALRHNVFVYSWAPGGLAASWEGVDLELRSIGETLLANYRR</sequence>
<evidence type="ECO:0000256" key="1">
    <source>
        <dbReference type="ARBA" id="ARBA00006594"/>
    </source>
</evidence>
<organism evidence="8 9">
    <name type="scientific">Sphingobium chlorophenolicum</name>
    <dbReference type="NCBI Taxonomy" id="46429"/>
    <lineage>
        <taxon>Bacteria</taxon>
        <taxon>Pseudomonadati</taxon>
        <taxon>Pseudomonadota</taxon>
        <taxon>Alphaproteobacteria</taxon>
        <taxon>Sphingomonadales</taxon>
        <taxon>Sphingomonadaceae</taxon>
        <taxon>Sphingobium</taxon>
    </lineage>
</organism>
<dbReference type="PROSITE" id="PS00092">
    <property type="entry name" value="N6_MTASE"/>
    <property type="match status" value="1"/>
</dbReference>
<evidence type="ECO:0000256" key="3">
    <source>
        <dbReference type="ARBA" id="ARBA00022603"/>
    </source>
</evidence>
<comment type="caution">
    <text evidence="8">The sequence shown here is derived from an EMBL/GenBank/DDBJ whole genome shotgun (WGS) entry which is preliminary data.</text>
</comment>
<accession>A0A081R8C7</accession>
<keyword evidence="4" id="KW-0808">Transferase</keyword>
<dbReference type="InterPro" id="IPR029063">
    <property type="entry name" value="SAM-dependent_MTases_sf"/>
</dbReference>
<dbReference type="Gene3D" id="3.40.50.150">
    <property type="entry name" value="Vaccinia Virus protein VP39"/>
    <property type="match status" value="1"/>
</dbReference>
<dbReference type="eggNOG" id="COG2189">
    <property type="taxonomic scope" value="Bacteria"/>
</dbReference>
<keyword evidence="3 8" id="KW-0489">Methyltransferase</keyword>
<dbReference type="InterPro" id="IPR002941">
    <property type="entry name" value="DNA_methylase_N4/N6"/>
</dbReference>
<reference evidence="8 9" key="1">
    <citation type="submission" date="2014-02" db="EMBL/GenBank/DDBJ databases">
        <title>Whole genome sequence of Sphingobium chlorophenolicum NBRC 16172.</title>
        <authorList>
            <person name="Gan H.M."/>
            <person name="Gan H.Y."/>
            <person name="Chew T.H."/>
            <person name="Savka M.A."/>
        </authorList>
    </citation>
    <scope>NUCLEOTIDE SEQUENCE [LARGE SCALE GENOMIC DNA]</scope>
    <source>
        <strain evidence="8 9">NBRC 16172</strain>
    </source>
</reference>
<dbReference type="PATRIC" id="fig|46429.4.peg.4283"/>
<comment type="catalytic activity">
    <reaction evidence="6">
        <text>a 2'-deoxyadenosine in DNA + S-adenosyl-L-methionine = an N(6)-methyl-2'-deoxyadenosine in DNA + S-adenosyl-L-homocysteine + H(+)</text>
        <dbReference type="Rhea" id="RHEA:15197"/>
        <dbReference type="Rhea" id="RHEA-COMP:12418"/>
        <dbReference type="Rhea" id="RHEA-COMP:12419"/>
        <dbReference type="ChEBI" id="CHEBI:15378"/>
        <dbReference type="ChEBI" id="CHEBI:57856"/>
        <dbReference type="ChEBI" id="CHEBI:59789"/>
        <dbReference type="ChEBI" id="CHEBI:90615"/>
        <dbReference type="ChEBI" id="CHEBI:90616"/>
        <dbReference type="EC" id="2.1.1.72"/>
    </reaction>
</comment>